<dbReference type="GO" id="GO:0000455">
    <property type="term" value="P:enzyme-directed rRNA pseudouridine synthesis"/>
    <property type="evidence" value="ECO:0007669"/>
    <property type="project" value="TreeGrafter"/>
</dbReference>
<evidence type="ECO:0000256" key="6">
    <source>
        <dbReference type="RuleBase" id="RU362028"/>
    </source>
</evidence>
<protein>
    <recommendedName>
        <fullName evidence="6">Pseudouridine synthase</fullName>
        <ecNumber evidence="6">5.4.99.-</ecNumber>
    </recommendedName>
</protein>
<dbReference type="PANTHER" id="PTHR21600:SF44">
    <property type="entry name" value="RIBOSOMAL LARGE SUBUNIT PSEUDOURIDINE SYNTHASE D"/>
    <property type="match status" value="1"/>
</dbReference>
<dbReference type="PANTHER" id="PTHR21600">
    <property type="entry name" value="MITOCHONDRIAL RNA PSEUDOURIDINE SYNTHASE"/>
    <property type="match status" value="1"/>
</dbReference>
<organism evidence="8 9">
    <name type="scientific">Effusibacillus lacus</name>
    <dbReference type="NCBI Taxonomy" id="1348429"/>
    <lineage>
        <taxon>Bacteria</taxon>
        <taxon>Bacillati</taxon>
        <taxon>Bacillota</taxon>
        <taxon>Bacilli</taxon>
        <taxon>Bacillales</taxon>
        <taxon>Alicyclobacillaceae</taxon>
        <taxon>Effusibacillus</taxon>
    </lineage>
</organism>
<dbReference type="Gene3D" id="3.30.2350.10">
    <property type="entry name" value="Pseudouridine synthase"/>
    <property type="match status" value="1"/>
</dbReference>
<sequence>MVNSELEEVLSLEIPPEWDGKMVKEVIRQTLGISRGLLRKIVAENGVFVNGRPVYITSRIQAGDLLRLRTMPEWSEDILPQPIPFEVVYEDRDVLVVNKRAGLVVHPTKGHYTGTLANGVVHYWREQGETARFRPVHRLDKNTSGLLLIGKNHFSHQRLSEQIAHRQFRREYLAVVHGIVKEPAFAIDAPIMKKAGDPRERVVSESGQPAITHVAVERLLQSATLVRLRLETGRTHQIRVHMRHIGHPLFGDDLYGIGHRDGMERQALHAEVLGFSHPRQGKRLEFTAPVPPDMQELIDRLTLTL</sequence>
<dbReference type="EC" id="5.4.99.-" evidence="6"/>
<dbReference type="GO" id="GO:0009982">
    <property type="term" value="F:pseudouridine synthase activity"/>
    <property type="evidence" value="ECO:0007669"/>
    <property type="project" value="InterPro"/>
</dbReference>
<gene>
    <name evidence="8" type="ORF">EFBL_1357</name>
</gene>
<dbReference type="AlphaFoldDB" id="A0A292YD26"/>
<dbReference type="RefSeq" id="WP_096181428.1">
    <property type="nucleotide sequence ID" value="NZ_BDUF01000029.1"/>
</dbReference>
<dbReference type="GO" id="GO:0003723">
    <property type="term" value="F:RNA binding"/>
    <property type="evidence" value="ECO:0007669"/>
    <property type="project" value="UniProtKB-KW"/>
</dbReference>
<evidence type="ECO:0000256" key="5">
    <source>
        <dbReference type="PROSITE-ProRule" id="PRU00182"/>
    </source>
</evidence>
<dbReference type="Pfam" id="PF00849">
    <property type="entry name" value="PseudoU_synth_2"/>
    <property type="match status" value="1"/>
</dbReference>
<evidence type="ECO:0000256" key="2">
    <source>
        <dbReference type="ARBA" id="ARBA00010876"/>
    </source>
</evidence>
<dbReference type="EMBL" id="BDUF01000029">
    <property type="protein sequence ID" value="GAX89732.1"/>
    <property type="molecule type" value="Genomic_DNA"/>
</dbReference>
<comment type="caution">
    <text evidence="8">The sequence shown here is derived from an EMBL/GenBank/DDBJ whole genome shotgun (WGS) entry which is preliminary data.</text>
</comment>
<dbReference type="InterPro" id="IPR006224">
    <property type="entry name" value="PsdUridine_synth_RluA-like_CS"/>
</dbReference>
<dbReference type="InterPro" id="IPR020103">
    <property type="entry name" value="PsdUridine_synth_cat_dom_sf"/>
</dbReference>
<dbReference type="OrthoDB" id="9807829at2"/>
<dbReference type="Proteomes" id="UP000217785">
    <property type="component" value="Unassembled WGS sequence"/>
</dbReference>
<dbReference type="NCBIfam" id="TIGR00005">
    <property type="entry name" value="rluA_subfam"/>
    <property type="match status" value="1"/>
</dbReference>
<dbReference type="SUPFAM" id="SSF55120">
    <property type="entry name" value="Pseudouridine synthase"/>
    <property type="match status" value="1"/>
</dbReference>
<accession>A0A292YD26</accession>
<feature type="active site" evidence="4">
    <location>
        <position position="140"/>
    </location>
</feature>
<keyword evidence="9" id="KW-1185">Reference proteome</keyword>
<evidence type="ECO:0000256" key="4">
    <source>
        <dbReference type="PIRSR" id="PIRSR606225-1"/>
    </source>
</evidence>
<comment type="similarity">
    <text evidence="2 6">Belongs to the pseudouridine synthase RluA family.</text>
</comment>
<dbReference type="PROSITE" id="PS01129">
    <property type="entry name" value="PSI_RLU"/>
    <property type="match status" value="1"/>
</dbReference>
<evidence type="ECO:0000313" key="9">
    <source>
        <dbReference type="Proteomes" id="UP000217785"/>
    </source>
</evidence>
<evidence type="ECO:0000256" key="3">
    <source>
        <dbReference type="ARBA" id="ARBA00023235"/>
    </source>
</evidence>
<keyword evidence="5" id="KW-0694">RNA-binding</keyword>
<proteinExistence type="inferred from homology"/>
<dbReference type="InterPro" id="IPR006225">
    <property type="entry name" value="PsdUridine_synth_RluC/D"/>
</dbReference>
<evidence type="ECO:0000259" key="7">
    <source>
        <dbReference type="Pfam" id="PF00849"/>
    </source>
</evidence>
<dbReference type="CDD" id="cd02869">
    <property type="entry name" value="PseudoU_synth_RluA_like"/>
    <property type="match status" value="1"/>
</dbReference>
<dbReference type="InterPro" id="IPR006145">
    <property type="entry name" value="PsdUridine_synth_RsuA/RluA"/>
</dbReference>
<evidence type="ECO:0000256" key="1">
    <source>
        <dbReference type="ARBA" id="ARBA00000073"/>
    </source>
</evidence>
<dbReference type="CDD" id="cd00165">
    <property type="entry name" value="S4"/>
    <property type="match status" value="1"/>
</dbReference>
<reference evidence="9" key="1">
    <citation type="submission" date="2017-07" db="EMBL/GenBank/DDBJ databases">
        <title>Draft genome sequence of Effusibacillus lacus strain skLN1.</title>
        <authorList>
            <person name="Watanabe M."/>
            <person name="Kojima H."/>
            <person name="Fukui M."/>
        </authorList>
    </citation>
    <scope>NUCLEOTIDE SEQUENCE [LARGE SCALE GENOMIC DNA]</scope>
    <source>
        <strain evidence="9">skLN1</strain>
    </source>
</reference>
<evidence type="ECO:0000313" key="8">
    <source>
        <dbReference type="EMBL" id="GAX89732.1"/>
    </source>
</evidence>
<dbReference type="InterPro" id="IPR050188">
    <property type="entry name" value="RluA_PseudoU_synthase"/>
</dbReference>
<dbReference type="GO" id="GO:0140098">
    <property type="term" value="F:catalytic activity, acting on RNA"/>
    <property type="evidence" value="ECO:0007669"/>
    <property type="project" value="UniProtKB-ARBA"/>
</dbReference>
<name>A0A292YD26_9BACL</name>
<comment type="catalytic activity">
    <reaction evidence="1 6">
        <text>a uridine in RNA = a pseudouridine in RNA</text>
        <dbReference type="Rhea" id="RHEA:48348"/>
        <dbReference type="Rhea" id="RHEA-COMP:12068"/>
        <dbReference type="Rhea" id="RHEA-COMP:12069"/>
        <dbReference type="ChEBI" id="CHEBI:65314"/>
        <dbReference type="ChEBI" id="CHEBI:65315"/>
    </reaction>
</comment>
<dbReference type="PROSITE" id="PS50889">
    <property type="entry name" value="S4"/>
    <property type="match status" value="1"/>
</dbReference>
<comment type="function">
    <text evidence="6">Responsible for synthesis of pseudouridine from uracil.</text>
</comment>
<feature type="domain" description="Pseudouridine synthase RsuA/RluA-like" evidence="7">
    <location>
        <begin position="93"/>
        <end position="244"/>
    </location>
</feature>
<keyword evidence="3 6" id="KW-0413">Isomerase</keyword>